<comment type="caution">
    <text evidence="2">The sequence shown here is derived from an EMBL/GenBank/DDBJ whole genome shotgun (WGS) entry which is preliminary data.</text>
</comment>
<keyword evidence="1" id="KW-1133">Transmembrane helix</keyword>
<keyword evidence="1" id="KW-0812">Transmembrane</keyword>
<feature type="transmembrane region" description="Helical" evidence="1">
    <location>
        <begin position="248"/>
        <end position="268"/>
    </location>
</feature>
<organism evidence="2 3">
    <name type="scientific">Meloidogyne enterolobii</name>
    <name type="common">Root-knot nematode worm</name>
    <name type="synonym">Meloidogyne mayaguensis</name>
    <dbReference type="NCBI Taxonomy" id="390850"/>
    <lineage>
        <taxon>Eukaryota</taxon>
        <taxon>Metazoa</taxon>
        <taxon>Ecdysozoa</taxon>
        <taxon>Nematoda</taxon>
        <taxon>Chromadorea</taxon>
        <taxon>Rhabditida</taxon>
        <taxon>Tylenchina</taxon>
        <taxon>Tylenchomorpha</taxon>
        <taxon>Tylenchoidea</taxon>
        <taxon>Meloidogynidae</taxon>
        <taxon>Meloidogyninae</taxon>
        <taxon>Meloidogyne</taxon>
    </lineage>
</organism>
<name>A0A6V7USJ5_MELEN</name>
<reference evidence="2 3" key="1">
    <citation type="submission" date="2020-08" db="EMBL/GenBank/DDBJ databases">
        <authorList>
            <person name="Koutsovoulos G."/>
            <person name="Danchin GJ E."/>
        </authorList>
    </citation>
    <scope>NUCLEOTIDE SEQUENCE [LARGE SCALE GENOMIC DNA]</scope>
</reference>
<gene>
    <name evidence="2" type="ORF">MENT_LOCUS16284</name>
</gene>
<protein>
    <submittedName>
        <fullName evidence="2">Uncharacterized protein</fullName>
    </submittedName>
</protein>
<feature type="transmembrane region" description="Helical" evidence="1">
    <location>
        <begin position="445"/>
        <end position="464"/>
    </location>
</feature>
<dbReference type="Proteomes" id="UP000580250">
    <property type="component" value="Unassembled WGS sequence"/>
</dbReference>
<sequence>MKIKIHPFDFLQNVVYNVKIKPLNKRFEKLGGQEYEEIVEYFKNPDNFIKNEKRKLRENSVEFLYKEFKEIKKILEKSKNYRRKNKVIKINLKKNKVENNKIINSLNYLNNEFKNKQKNIFNEAWDWMNSKINKNENKEKFDTDVYFKFKKELLNIDKNIKSCYKLKEAIEIVISEEIKEDDDEMHKEFRGRLGAQILLSVYNAKEVTKEIANSMLINLAGSGLISIILDVFVWPPLLAIVAISCPPLYIPLSVILYSVITNLFVNIADSLFLQRFLIMIEGGNFTPTTLEGFLNNLRDSWNVEKIAVGGALLNNLIQMDTNWDMLGLSILSNEIASSTSSAILPFEYSVMKDLLRAGVYYKYKKGFFPKPSIEQLVLERRIEENSKNKQICKEIVQKLFVINKPHSLTSGMGITNEERNVAFSKYIKHKVSASMDIEKNSSMTINAMGIGAVLSLFGFLLTSIPSHFITVSSLFKKIIGILFNPSTQILKFEIGYITANHFGSEFFENFWSTDTIRNKEMIKLIFDRSIKRLNEKNKNLVEITEKEVYDIYHPKMSVTYGYGKGVVKIMNWMKRKLKKGYAFLTGKKFKLKLFEQINLSKIALDLFNEEEIEDSGFFQAKLDDLQLKMREMPGMDTDKWERFYEETSSSFYLHKLTFTEAHHFITILSKTKNIKEITNNEEFLKQLNEKITKIK</sequence>
<dbReference type="AlphaFoldDB" id="A0A6V7USJ5"/>
<dbReference type="EMBL" id="CAJEWN010000100">
    <property type="protein sequence ID" value="CAD2163919.1"/>
    <property type="molecule type" value="Genomic_DNA"/>
</dbReference>
<evidence type="ECO:0000313" key="3">
    <source>
        <dbReference type="Proteomes" id="UP000580250"/>
    </source>
</evidence>
<accession>A0A6V7USJ5</accession>
<evidence type="ECO:0000313" key="2">
    <source>
        <dbReference type="EMBL" id="CAD2163919.1"/>
    </source>
</evidence>
<proteinExistence type="predicted"/>
<keyword evidence="1" id="KW-0472">Membrane</keyword>
<evidence type="ECO:0000256" key="1">
    <source>
        <dbReference type="SAM" id="Phobius"/>
    </source>
</evidence>
<feature type="transmembrane region" description="Helical" evidence="1">
    <location>
        <begin position="215"/>
        <end position="242"/>
    </location>
</feature>